<dbReference type="InterPro" id="IPR038770">
    <property type="entry name" value="Na+/solute_symporter_sf"/>
</dbReference>
<name>A0A1G5I9B9_9BACT</name>
<feature type="transmembrane region" description="Helical" evidence="5">
    <location>
        <begin position="277"/>
        <end position="295"/>
    </location>
</feature>
<evidence type="ECO:0000313" key="7">
    <source>
        <dbReference type="Proteomes" id="UP000198870"/>
    </source>
</evidence>
<dbReference type="RefSeq" id="WP_175469971.1">
    <property type="nucleotide sequence ID" value="NZ_FMUX01000018.1"/>
</dbReference>
<feature type="transmembrane region" description="Helical" evidence="5">
    <location>
        <begin position="246"/>
        <end position="265"/>
    </location>
</feature>
<feature type="transmembrane region" description="Helical" evidence="5">
    <location>
        <begin position="93"/>
        <end position="115"/>
    </location>
</feature>
<accession>A0A1G5I9B9</accession>
<proteinExistence type="predicted"/>
<feature type="transmembrane region" description="Helical" evidence="5">
    <location>
        <begin position="67"/>
        <end position="87"/>
    </location>
</feature>
<protein>
    <submittedName>
        <fullName evidence="6">Bile acid:Na+ symporter, BASS family</fullName>
    </submittedName>
</protein>
<dbReference type="Proteomes" id="UP000198870">
    <property type="component" value="Unassembled WGS sequence"/>
</dbReference>
<keyword evidence="4 5" id="KW-0472">Membrane</keyword>
<feature type="transmembrane region" description="Helical" evidence="5">
    <location>
        <begin position="188"/>
        <end position="207"/>
    </location>
</feature>
<evidence type="ECO:0000256" key="3">
    <source>
        <dbReference type="ARBA" id="ARBA00022989"/>
    </source>
</evidence>
<comment type="subcellular location">
    <subcellularLocation>
        <location evidence="1">Membrane</location>
        <topology evidence="1">Multi-pass membrane protein</topology>
    </subcellularLocation>
</comment>
<keyword evidence="3 5" id="KW-1133">Transmembrane helix</keyword>
<sequence>MTRNDWIMVTACLGALAAGLLFPGQTAIFAPFPKACMMGVLFFNFLDIRPSEVVGSIRGKGPRTCGFLLFKMLLLPALAWGLCRLVLPGYALSALLLGGMSCGVAGPVFAAMYGVSAAFATALVLFTSLLVPLTLPLLVKTLAGLSLNVSLWEMIRLLAEVVLIPFTAAETARRFLPILIEPCRKYRFSAVVLLFVITNMGIFSGYGETVANHPEILTGTVGAASLLALLFFFLPLFLYRKDPDTALNTALGCGIMNNAIAVIFAAEQLGPTEALTAALYAVPYFLCLIPLRFAARTLTHS</sequence>
<dbReference type="Pfam" id="PF01758">
    <property type="entry name" value="SBF"/>
    <property type="match status" value="1"/>
</dbReference>
<evidence type="ECO:0000256" key="4">
    <source>
        <dbReference type="ARBA" id="ARBA00023136"/>
    </source>
</evidence>
<dbReference type="AlphaFoldDB" id="A0A1G5I9B9"/>
<dbReference type="EMBL" id="FMUX01000018">
    <property type="protein sequence ID" value="SCY72702.1"/>
    <property type="molecule type" value="Genomic_DNA"/>
</dbReference>
<evidence type="ECO:0000256" key="5">
    <source>
        <dbReference type="SAM" id="Phobius"/>
    </source>
</evidence>
<evidence type="ECO:0000256" key="2">
    <source>
        <dbReference type="ARBA" id="ARBA00022692"/>
    </source>
</evidence>
<keyword evidence="2 5" id="KW-0812">Transmembrane</keyword>
<feature type="transmembrane region" description="Helical" evidence="5">
    <location>
        <begin position="219"/>
        <end position="239"/>
    </location>
</feature>
<dbReference type="STRING" id="419481.SAMN05216233_11889"/>
<dbReference type="InterPro" id="IPR002657">
    <property type="entry name" value="BilAc:Na_symport/Acr3"/>
</dbReference>
<organism evidence="6 7">
    <name type="scientific">Desulfoluna spongiiphila</name>
    <dbReference type="NCBI Taxonomy" id="419481"/>
    <lineage>
        <taxon>Bacteria</taxon>
        <taxon>Pseudomonadati</taxon>
        <taxon>Thermodesulfobacteriota</taxon>
        <taxon>Desulfobacteria</taxon>
        <taxon>Desulfobacterales</taxon>
        <taxon>Desulfolunaceae</taxon>
        <taxon>Desulfoluna</taxon>
    </lineage>
</organism>
<evidence type="ECO:0000313" key="6">
    <source>
        <dbReference type="EMBL" id="SCY72702.1"/>
    </source>
</evidence>
<reference evidence="6 7" key="1">
    <citation type="submission" date="2016-10" db="EMBL/GenBank/DDBJ databases">
        <authorList>
            <person name="de Groot N.N."/>
        </authorList>
    </citation>
    <scope>NUCLEOTIDE SEQUENCE [LARGE SCALE GENOMIC DNA]</scope>
    <source>
        <strain evidence="6 7">AA1</strain>
    </source>
</reference>
<keyword evidence="7" id="KW-1185">Reference proteome</keyword>
<dbReference type="Gene3D" id="1.20.1530.20">
    <property type="match status" value="1"/>
</dbReference>
<dbReference type="GO" id="GO:0016020">
    <property type="term" value="C:membrane"/>
    <property type="evidence" value="ECO:0007669"/>
    <property type="project" value="UniProtKB-SubCell"/>
</dbReference>
<evidence type="ECO:0000256" key="1">
    <source>
        <dbReference type="ARBA" id="ARBA00004141"/>
    </source>
</evidence>
<gene>
    <name evidence="6" type="ORF">SAMN05216233_11889</name>
</gene>
<feature type="transmembrane region" description="Helical" evidence="5">
    <location>
        <begin position="122"/>
        <end position="143"/>
    </location>
</feature>